<sequence length="345" mass="39046">MQFYAKSHEVALSDSRFLALQQWLADFFGSPVTPVLISGDASFRRYLRVQHGGNSYIVADSPPDKVDNQPFIALANAYAAAGISVPKIIAFNETAGFILQQDLGDTQLLSLLNSDNVSHWYAKALALLPQIAKITTSANGSLPRYDAAFVERELAIFPEWLLAHHWQLSLSATEQQLLQRTFKLLTDNALAQPLVGMHRDFHSRNLMVMNDALAVIDFQDAVIGPLTYDGVSLLRDCYVRWPDALVDQLCVQFYQQCQQQQLLSSEVAFSQFRRWFDLMGIQRHIKAAGIFARLLHRDAKSGYIKDIPLTLSYILDISHRYAELTEFADWMESRLLPLLEQDVSH</sequence>
<dbReference type="PANTHER" id="PTHR33540:SF1">
    <property type="entry name" value="N-ACETYLMURAMATE_N-ACETYLGLUCOSAMINE KINASE"/>
    <property type="match status" value="1"/>
</dbReference>
<evidence type="ECO:0000256" key="1">
    <source>
        <dbReference type="ARBA" id="ARBA00022741"/>
    </source>
</evidence>
<proteinExistence type="predicted"/>
<keyword evidence="5" id="KW-1185">Reference proteome</keyword>
<organism evidence="4 5">
    <name type="scientific">Shewanella avicenniae</name>
    <dbReference type="NCBI Taxonomy" id="2814294"/>
    <lineage>
        <taxon>Bacteria</taxon>
        <taxon>Pseudomonadati</taxon>
        <taxon>Pseudomonadota</taxon>
        <taxon>Gammaproteobacteria</taxon>
        <taxon>Alteromonadales</taxon>
        <taxon>Shewanellaceae</taxon>
        <taxon>Shewanella</taxon>
    </lineage>
</organism>
<gene>
    <name evidence="4" type="ORF">JYB87_15005</name>
</gene>
<dbReference type="Proteomes" id="UP000662770">
    <property type="component" value="Chromosome"/>
</dbReference>
<evidence type="ECO:0000259" key="3">
    <source>
        <dbReference type="Pfam" id="PF01636"/>
    </source>
</evidence>
<evidence type="ECO:0000313" key="5">
    <source>
        <dbReference type="Proteomes" id="UP000662770"/>
    </source>
</evidence>
<dbReference type="InterPro" id="IPR002575">
    <property type="entry name" value="Aminoglycoside_PTrfase"/>
</dbReference>
<dbReference type="Gene3D" id="3.90.1200.10">
    <property type="match status" value="1"/>
</dbReference>
<accession>A0ABX7QNI8</accession>
<keyword evidence="1" id="KW-0547">Nucleotide-binding</keyword>
<evidence type="ECO:0000256" key="2">
    <source>
        <dbReference type="ARBA" id="ARBA00022840"/>
    </source>
</evidence>
<dbReference type="InterPro" id="IPR011009">
    <property type="entry name" value="Kinase-like_dom_sf"/>
</dbReference>
<protein>
    <submittedName>
        <fullName evidence="4">Phosphotransferase</fullName>
    </submittedName>
</protein>
<feature type="domain" description="Aminoglycoside phosphotransferase" evidence="3">
    <location>
        <begin position="36"/>
        <end position="249"/>
    </location>
</feature>
<name>A0ABX7QNI8_9GAMM</name>
<dbReference type="Pfam" id="PF01636">
    <property type="entry name" value="APH"/>
    <property type="match status" value="1"/>
</dbReference>
<reference evidence="4 5" key="1">
    <citation type="submission" date="2021-03" db="EMBL/GenBank/DDBJ databases">
        <title>Novel species identification of genus Shewanella.</title>
        <authorList>
            <person name="Liu G."/>
            <person name="Zhang Q."/>
        </authorList>
    </citation>
    <scope>NUCLEOTIDE SEQUENCE [LARGE SCALE GENOMIC DNA]</scope>
    <source>
        <strain evidence="4 5">FJAT-51800</strain>
    </source>
</reference>
<dbReference type="SUPFAM" id="SSF56112">
    <property type="entry name" value="Protein kinase-like (PK-like)"/>
    <property type="match status" value="1"/>
</dbReference>
<keyword evidence="2" id="KW-0067">ATP-binding</keyword>
<dbReference type="Gene3D" id="3.30.200.20">
    <property type="entry name" value="Phosphorylase Kinase, domain 1"/>
    <property type="match status" value="1"/>
</dbReference>
<dbReference type="RefSeq" id="WP_207354268.1">
    <property type="nucleotide sequence ID" value="NZ_CP071503.1"/>
</dbReference>
<dbReference type="PANTHER" id="PTHR33540">
    <property type="entry name" value="TRNA THREONYLCARBAMOYLADENOSINE BIOSYNTHESIS PROTEIN TSAE"/>
    <property type="match status" value="1"/>
</dbReference>
<evidence type="ECO:0000313" key="4">
    <source>
        <dbReference type="EMBL" id="QSX33032.1"/>
    </source>
</evidence>
<dbReference type="EMBL" id="CP071503">
    <property type="protein sequence ID" value="QSX33032.1"/>
    <property type="molecule type" value="Genomic_DNA"/>
</dbReference>